<evidence type="ECO:0000256" key="11">
    <source>
        <dbReference type="ARBA" id="ARBA00023180"/>
    </source>
</evidence>
<evidence type="ECO:0000256" key="7">
    <source>
        <dbReference type="ARBA" id="ARBA00022737"/>
    </source>
</evidence>
<dbReference type="SMART" id="SM00369">
    <property type="entry name" value="LRR_TYP"/>
    <property type="match status" value="5"/>
</dbReference>
<dbReference type="AlphaFoldDB" id="A0AAV5JZC0"/>
<keyword evidence="9 12" id="KW-0472">Membrane</keyword>
<keyword evidence="8 12" id="KW-1133">Transmembrane helix</keyword>
<dbReference type="FunFam" id="3.80.10.10:FF:000111">
    <property type="entry name" value="LRR receptor-like serine/threonine-protein kinase ERECTA"/>
    <property type="match status" value="1"/>
</dbReference>
<evidence type="ECO:0000256" key="1">
    <source>
        <dbReference type="ARBA" id="ARBA00004251"/>
    </source>
</evidence>
<feature type="transmembrane region" description="Helical" evidence="12">
    <location>
        <begin position="704"/>
        <end position="729"/>
    </location>
</feature>
<evidence type="ECO:0000256" key="2">
    <source>
        <dbReference type="ARBA" id="ARBA00009592"/>
    </source>
</evidence>
<dbReference type="InterPro" id="IPR032675">
    <property type="entry name" value="LRR_dom_sf"/>
</dbReference>
<keyword evidence="11" id="KW-0325">Glycoprotein</keyword>
<evidence type="ECO:0000256" key="9">
    <source>
        <dbReference type="ARBA" id="ARBA00023136"/>
    </source>
</evidence>
<dbReference type="Pfam" id="PF00560">
    <property type="entry name" value="LRR_1"/>
    <property type="match status" value="8"/>
</dbReference>
<dbReference type="PRINTS" id="PR00019">
    <property type="entry name" value="LEURICHRPT"/>
</dbReference>
<keyword evidence="5 12" id="KW-0812">Transmembrane</keyword>
<comment type="subcellular location">
    <subcellularLocation>
        <location evidence="1">Cell membrane</location>
        <topology evidence="1">Single-pass type I membrane protein</topology>
    </subcellularLocation>
</comment>
<keyword evidence="6" id="KW-0732">Signal</keyword>
<keyword evidence="4" id="KW-0433">Leucine-rich repeat</keyword>
<dbReference type="InterPro" id="IPR046956">
    <property type="entry name" value="RLP23-like"/>
</dbReference>
<keyword evidence="15" id="KW-1185">Reference proteome</keyword>
<dbReference type="EMBL" id="BPVZ01000048">
    <property type="protein sequence ID" value="GKV17510.1"/>
    <property type="molecule type" value="Genomic_DNA"/>
</dbReference>
<keyword evidence="10" id="KW-0675">Receptor</keyword>
<comment type="similarity">
    <text evidence="2">Belongs to the RLP family.</text>
</comment>
<gene>
    <name evidence="14" type="ORF">SLEP1_g28008</name>
</gene>
<keyword evidence="3" id="KW-1003">Cell membrane</keyword>
<keyword evidence="7" id="KW-0677">Repeat</keyword>
<accession>A0AAV5JZC0</accession>
<proteinExistence type="inferred from homology"/>
<evidence type="ECO:0000256" key="3">
    <source>
        <dbReference type="ARBA" id="ARBA00022475"/>
    </source>
</evidence>
<evidence type="ECO:0000256" key="12">
    <source>
        <dbReference type="SAM" id="Phobius"/>
    </source>
</evidence>
<organism evidence="14 15">
    <name type="scientific">Rubroshorea leprosula</name>
    <dbReference type="NCBI Taxonomy" id="152421"/>
    <lineage>
        <taxon>Eukaryota</taxon>
        <taxon>Viridiplantae</taxon>
        <taxon>Streptophyta</taxon>
        <taxon>Embryophyta</taxon>
        <taxon>Tracheophyta</taxon>
        <taxon>Spermatophyta</taxon>
        <taxon>Magnoliopsida</taxon>
        <taxon>eudicotyledons</taxon>
        <taxon>Gunneridae</taxon>
        <taxon>Pentapetalae</taxon>
        <taxon>rosids</taxon>
        <taxon>malvids</taxon>
        <taxon>Malvales</taxon>
        <taxon>Dipterocarpaceae</taxon>
        <taxon>Rubroshorea</taxon>
    </lineage>
</organism>
<name>A0AAV5JZC0_9ROSI</name>
<dbReference type="SUPFAM" id="SSF52058">
    <property type="entry name" value="L domain-like"/>
    <property type="match status" value="2"/>
</dbReference>
<dbReference type="GO" id="GO:0005886">
    <property type="term" value="C:plasma membrane"/>
    <property type="evidence" value="ECO:0007669"/>
    <property type="project" value="UniProtKB-SubCell"/>
</dbReference>
<dbReference type="InterPro" id="IPR003591">
    <property type="entry name" value="Leu-rich_rpt_typical-subtyp"/>
</dbReference>
<evidence type="ECO:0000256" key="4">
    <source>
        <dbReference type="ARBA" id="ARBA00022614"/>
    </source>
</evidence>
<dbReference type="FunFam" id="3.80.10.10:FF:000095">
    <property type="entry name" value="LRR receptor-like serine/threonine-protein kinase GSO1"/>
    <property type="match status" value="1"/>
</dbReference>
<evidence type="ECO:0000313" key="14">
    <source>
        <dbReference type="EMBL" id="GKV17510.1"/>
    </source>
</evidence>
<feature type="domain" description="Leucine-rich repeat-containing N-terminal plant-type" evidence="13">
    <location>
        <begin position="36"/>
        <end position="73"/>
    </location>
</feature>
<comment type="caution">
    <text evidence="14">The sequence shown here is derived from an EMBL/GenBank/DDBJ whole genome shotgun (WGS) entry which is preliminary data.</text>
</comment>
<dbReference type="InterPro" id="IPR001611">
    <property type="entry name" value="Leu-rich_rpt"/>
</dbReference>
<evidence type="ECO:0000313" key="15">
    <source>
        <dbReference type="Proteomes" id="UP001054252"/>
    </source>
</evidence>
<dbReference type="Gene3D" id="3.80.10.10">
    <property type="entry name" value="Ribonuclease Inhibitor"/>
    <property type="match status" value="2"/>
</dbReference>
<evidence type="ECO:0000256" key="6">
    <source>
        <dbReference type="ARBA" id="ARBA00022729"/>
    </source>
</evidence>
<dbReference type="Pfam" id="PF13855">
    <property type="entry name" value="LRR_8"/>
    <property type="match status" value="1"/>
</dbReference>
<protein>
    <recommendedName>
        <fullName evidence="13">Leucine-rich repeat-containing N-terminal plant-type domain-containing protein</fullName>
    </recommendedName>
</protein>
<evidence type="ECO:0000256" key="10">
    <source>
        <dbReference type="ARBA" id="ARBA00023170"/>
    </source>
</evidence>
<evidence type="ECO:0000259" key="13">
    <source>
        <dbReference type="Pfam" id="PF08263"/>
    </source>
</evidence>
<reference evidence="14 15" key="1">
    <citation type="journal article" date="2021" name="Commun. Biol.">
        <title>The genome of Shorea leprosula (Dipterocarpaceae) highlights the ecological relevance of drought in aseasonal tropical rainforests.</title>
        <authorList>
            <person name="Ng K.K.S."/>
            <person name="Kobayashi M.J."/>
            <person name="Fawcett J.A."/>
            <person name="Hatakeyama M."/>
            <person name="Paape T."/>
            <person name="Ng C.H."/>
            <person name="Ang C.C."/>
            <person name="Tnah L.H."/>
            <person name="Lee C.T."/>
            <person name="Nishiyama T."/>
            <person name="Sese J."/>
            <person name="O'Brien M.J."/>
            <person name="Copetti D."/>
            <person name="Mohd Noor M.I."/>
            <person name="Ong R.C."/>
            <person name="Putra M."/>
            <person name="Sireger I.Z."/>
            <person name="Indrioko S."/>
            <person name="Kosugi Y."/>
            <person name="Izuno A."/>
            <person name="Isagi Y."/>
            <person name="Lee S.L."/>
            <person name="Shimizu K.K."/>
        </authorList>
    </citation>
    <scope>NUCLEOTIDE SEQUENCE [LARGE SCALE GENOMIC DNA]</scope>
    <source>
        <strain evidence="14">214</strain>
    </source>
</reference>
<dbReference type="Pfam" id="PF08263">
    <property type="entry name" value="LRRNT_2"/>
    <property type="match status" value="1"/>
</dbReference>
<evidence type="ECO:0000256" key="8">
    <source>
        <dbReference type="ARBA" id="ARBA00022989"/>
    </source>
</evidence>
<evidence type="ECO:0000256" key="5">
    <source>
        <dbReference type="ARBA" id="ARBA00022692"/>
    </source>
</evidence>
<dbReference type="Proteomes" id="UP001054252">
    <property type="component" value="Unassembled WGS sequence"/>
</dbReference>
<sequence length="753" mass="83203">MDCSNKHEIAVLTEVLSIAAMVLCIQVAISNAACHENEKQALLAFKQDLTDPANRLASWTADRDCCNWAGVVCHNRTGHVLKLRLGNLHDPNEDLVLPGKVFESTGIGGKINPSLLDLKHLRYLDLSGSDFGGVEIPKFLGSLQNLRYLNLSISGFGGLIPPELGNLTNLRYLDIEGLFPILFSENLQWLSNLQQLQYLDLSTMDLSRASDWLQVTNELPSLVELRLPYCQLGHIPRNRLILNVSSNWVPPFRLGVIGLSSWNLGPSFPSWLRFQKDFVYLDISLGGISDTIPNWFWNLSTQFFNLNMSHNHIQGKVPEVFDISPPLVGYPVSIDLSSNLFEGSLPCLSSNVETLELSNNSFSGMISRFLCYKMDEPKILENLHLADNHLTGKIPDCWMNWPYLLSIDLKNNDLTGNLPSSIGTLTHLRSLHLRRNNLSGVLPDSMQNCTALLALDLSGNSFTGDIPSWIGETLSNIIITSLGSNNFRGQIPETLCSLSYLTILDLGHNSVSGDIPKCFMNFSAMSIKRNSSVPISYSFGHFGQSLETTLLMIKGILLEYSTTLRLVTSIDLSDNNLSGIIPEEITSLVGLFSLNLSTNHLTGHIPGTIGQMGSLESLDLSYNQLSGQIPLSMSYLTFLSVLDLAYNNLTGKIPSSTQLQSFSASNFAGNSLCGPPVTANCSTNGPTAGGGDDGRDDDGGKVDWLWFFVSMALGFVVGFWGFMGPLFFVKSWRWAYYGVLDDLWYRIYYSRLC</sequence>
<dbReference type="PANTHER" id="PTHR48063:SF98">
    <property type="entry name" value="LRR RECEPTOR-LIKE SERINE_THREONINE-PROTEIN KINASE FLS2"/>
    <property type="match status" value="1"/>
</dbReference>
<dbReference type="InterPro" id="IPR013210">
    <property type="entry name" value="LRR_N_plant-typ"/>
</dbReference>
<dbReference type="PANTHER" id="PTHR48063">
    <property type="entry name" value="LRR RECEPTOR-LIKE KINASE"/>
    <property type="match status" value="1"/>
</dbReference>